<dbReference type="Proteomes" id="UP000016567">
    <property type="component" value="Unassembled WGS sequence"/>
</dbReference>
<evidence type="ECO:0000313" key="3">
    <source>
        <dbReference type="Proteomes" id="UP000016567"/>
    </source>
</evidence>
<feature type="signal peptide" evidence="1">
    <location>
        <begin position="1"/>
        <end position="22"/>
    </location>
</feature>
<reference evidence="2 3" key="1">
    <citation type="submission" date="2013-09" db="EMBL/GenBank/DDBJ databases">
        <title>Whole genome shotgun sequence of Vibrio azureus NBRC 104587.</title>
        <authorList>
            <person name="Isaki S."/>
            <person name="Hosoyama A."/>
            <person name="Numata M."/>
            <person name="Hashimoto M."/>
            <person name="Hosoyama Y."/>
            <person name="Tsuchikane K."/>
            <person name="Noguchi M."/>
            <person name="Hirakata S."/>
            <person name="Ichikawa N."/>
            <person name="Ohji S."/>
            <person name="Yamazoe A."/>
            <person name="Fujita N."/>
        </authorList>
    </citation>
    <scope>NUCLEOTIDE SEQUENCE [LARGE SCALE GENOMIC DNA]</scope>
    <source>
        <strain evidence="2 3">NBRC 104587</strain>
    </source>
</reference>
<keyword evidence="3" id="KW-1185">Reference proteome</keyword>
<evidence type="ECO:0000313" key="2">
    <source>
        <dbReference type="EMBL" id="GAD77386.1"/>
    </source>
</evidence>
<sequence>MKKISLATLIISIITASPSLYASTSSPLNTYSQLDHDSQLNSSPQLNNSHKHLFKADQQLSGEASQRFNSLLNYVARSSLNNIANRYIQGTSIIDAPLPNYDLLRARETAIKQEVGEAILYYLQHQKVLNPRFTPTLNDIENWCLLQQNSRCTYPLNIRNTPTQLDSIKGPSGSFSLIVGKPNQSAAIQTTLATVPGQSYTLSFDFTGDFINYSEMVYTYQPVHLQIEVADEQVSVVKQHPLIAKEFWVNGQQGTVGRPFDNTTDGRSWEKVEVQFIANSHQTTLSFFNNAYTSQGTQTSPAILSNVMVYDDITTDKDLGHGHLAAIASTGAVVSGLGATIVYLAKKGRIGNPFEFLGFSSTTIGPKTVTQSLSSAFNDLHSLMKSNGAPQAIHDYLAVPTEGYAQAYYQQEVSTTELDIMSEMGFIEASTGQPANQASIETGGTTLVKTINQSADVAEKTVIKFDSQTAAANFAKQLDSYLLREVDAIPGIHEKIGSISVNIGAEGSTAEIAGHESVEILHSATEFEFGNEGEMGISEFIARFVIDRGFKASVVDSLPFIYNTTSLAGVGWSSHIGDINEVASESISSAYEAGMSASEFGAAALEGLEITGIILL</sequence>
<protein>
    <submittedName>
        <fullName evidence="2">Uncharacterized protein</fullName>
    </submittedName>
</protein>
<evidence type="ECO:0000256" key="1">
    <source>
        <dbReference type="SAM" id="SignalP"/>
    </source>
</evidence>
<name>U3ABU3_9VIBR</name>
<dbReference type="Gene3D" id="2.60.120.260">
    <property type="entry name" value="Galactose-binding domain-like"/>
    <property type="match status" value="1"/>
</dbReference>
<organism evidence="2 3">
    <name type="scientific">Vibrio azureus NBRC 104587</name>
    <dbReference type="NCBI Taxonomy" id="1219077"/>
    <lineage>
        <taxon>Bacteria</taxon>
        <taxon>Pseudomonadati</taxon>
        <taxon>Pseudomonadota</taxon>
        <taxon>Gammaproteobacteria</taxon>
        <taxon>Vibrionales</taxon>
        <taxon>Vibrionaceae</taxon>
        <taxon>Vibrio</taxon>
    </lineage>
</organism>
<gene>
    <name evidence="2" type="ORF">VAZ01S_073_00190</name>
</gene>
<feature type="chain" id="PRO_5004637668" evidence="1">
    <location>
        <begin position="23"/>
        <end position="616"/>
    </location>
</feature>
<dbReference type="AlphaFoldDB" id="U3ABU3"/>
<comment type="caution">
    <text evidence="2">The sequence shown here is derived from an EMBL/GenBank/DDBJ whole genome shotgun (WGS) entry which is preliminary data.</text>
</comment>
<proteinExistence type="predicted"/>
<accession>U3ABU3</accession>
<dbReference type="RefSeq" id="WP_021711125.1">
    <property type="nucleotide sequence ID" value="NZ_BAOB01000101.1"/>
</dbReference>
<keyword evidence="1" id="KW-0732">Signal</keyword>
<dbReference type="EMBL" id="BATL01000073">
    <property type="protein sequence ID" value="GAD77386.1"/>
    <property type="molecule type" value="Genomic_DNA"/>
</dbReference>